<feature type="region of interest" description="Disordered" evidence="1">
    <location>
        <begin position="23"/>
        <end position="46"/>
    </location>
</feature>
<dbReference type="Proteomes" id="UP001217083">
    <property type="component" value="Unassembled WGS sequence"/>
</dbReference>
<dbReference type="InterPro" id="IPR027396">
    <property type="entry name" value="DsrEFH-like"/>
</dbReference>
<evidence type="ECO:0000256" key="1">
    <source>
        <dbReference type="SAM" id="MobiDB-lite"/>
    </source>
</evidence>
<accession>A0ABT5XJH8</accession>
<dbReference type="Gene3D" id="3.40.1260.10">
    <property type="entry name" value="DsrEFH-like"/>
    <property type="match status" value="1"/>
</dbReference>
<sequence>MKKQILFLFTSLVVISSYCQTTENNTSKDSVTSKEAPVDSEKRGQVNRRQQMMAKIEAVATFPVINAGTFSGVVPIEDITETPDPNLEYKLLFELVNFDDEKPSDLNAGLVEVARIINLHAASGIPLEKTYPVIVVHAAALNSFTTNEFYNGKFEMDNPNMKLIEELENLGAKFISCGQAMFFFEVDKEALLPMFKISLTAQTILSSYQMKGYVKYRINR</sequence>
<dbReference type="RefSeq" id="WP_275648146.1">
    <property type="nucleotide sequence ID" value="NZ_JARFVA010000001.1"/>
</dbReference>
<evidence type="ECO:0000313" key="3">
    <source>
        <dbReference type="Proteomes" id="UP001217083"/>
    </source>
</evidence>
<keyword evidence="3" id="KW-1185">Reference proteome</keyword>
<dbReference type="SUPFAM" id="SSF75169">
    <property type="entry name" value="DsrEFH-like"/>
    <property type="match status" value="1"/>
</dbReference>
<proteinExistence type="predicted"/>
<organism evidence="2 3">
    <name type="scientific">Flagellimonas okinawensis</name>
    <dbReference type="NCBI Taxonomy" id="3031324"/>
    <lineage>
        <taxon>Bacteria</taxon>
        <taxon>Pseudomonadati</taxon>
        <taxon>Bacteroidota</taxon>
        <taxon>Flavobacteriia</taxon>
        <taxon>Flavobacteriales</taxon>
        <taxon>Flavobacteriaceae</taxon>
        <taxon>Flagellimonas</taxon>
    </lineage>
</organism>
<name>A0ABT5XJH8_9FLAO</name>
<protein>
    <recommendedName>
        <fullName evidence="4">Sulfur reduction protein DsrE</fullName>
    </recommendedName>
</protein>
<dbReference type="EMBL" id="JARFVA010000001">
    <property type="protein sequence ID" value="MDF0706039.1"/>
    <property type="molecule type" value="Genomic_DNA"/>
</dbReference>
<gene>
    <name evidence="2" type="ORF">PY091_02350</name>
</gene>
<reference evidence="2 3" key="1">
    <citation type="submission" date="2023-03" db="EMBL/GenBank/DDBJ databases">
        <title>Muricauda XX sp. nov. and Muricauda XXX sp. nov., two novel species isolated from Okinawa Trough.</title>
        <authorList>
            <person name="Cao W."/>
            <person name="Deng X."/>
        </authorList>
    </citation>
    <scope>NUCLEOTIDE SEQUENCE [LARGE SCALE GENOMIC DNA]</scope>
    <source>
        <strain evidence="2 3">81s02</strain>
    </source>
</reference>
<evidence type="ECO:0000313" key="2">
    <source>
        <dbReference type="EMBL" id="MDF0706039.1"/>
    </source>
</evidence>
<evidence type="ECO:0008006" key="4">
    <source>
        <dbReference type="Google" id="ProtNLM"/>
    </source>
</evidence>
<comment type="caution">
    <text evidence="2">The sequence shown here is derived from an EMBL/GenBank/DDBJ whole genome shotgun (WGS) entry which is preliminary data.</text>
</comment>